<dbReference type="CDD" id="cd03024">
    <property type="entry name" value="DsbA_FrnE"/>
    <property type="match status" value="1"/>
</dbReference>
<reference evidence="1" key="1">
    <citation type="submission" date="2016-06" db="EMBL/GenBank/DDBJ databases">
        <authorList>
            <person name="Cuomo C."/>
            <person name="Litvintseva A."/>
            <person name="Heitman J."/>
            <person name="Chen Y."/>
            <person name="Sun S."/>
            <person name="Springer D."/>
            <person name="Dromer F."/>
            <person name="Young S."/>
            <person name="Zeng Q."/>
            <person name="Chapman S."/>
            <person name="Gujja S."/>
            <person name="Saif S."/>
            <person name="Birren B."/>
        </authorList>
    </citation>
    <scope>NUCLEOTIDE SEQUENCE</scope>
    <source>
        <strain evidence="1">CBS 7841</strain>
    </source>
</reference>
<dbReference type="RefSeq" id="XP_066067719.1">
    <property type="nucleotide sequence ID" value="XM_066211622.1"/>
</dbReference>
<evidence type="ECO:0000313" key="1">
    <source>
        <dbReference type="EMBL" id="WVN87019.1"/>
    </source>
</evidence>
<dbReference type="GO" id="GO:0016491">
    <property type="term" value="F:oxidoreductase activity"/>
    <property type="evidence" value="ECO:0007669"/>
    <property type="project" value="InterPro"/>
</dbReference>
<dbReference type="KEGG" id="cdep:91086407"/>
<dbReference type="SUPFAM" id="SSF52833">
    <property type="entry name" value="Thioredoxin-like"/>
    <property type="match status" value="1"/>
</dbReference>
<reference evidence="1" key="2">
    <citation type="journal article" date="2022" name="Elife">
        <title>Obligate sexual reproduction of a homothallic fungus closely related to the Cryptococcus pathogenic species complex.</title>
        <authorList>
            <person name="Passer A.R."/>
            <person name="Clancey S.A."/>
            <person name="Shea T."/>
            <person name="David-Palma M."/>
            <person name="Averette A.F."/>
            <person name="Boekhout T."/>
            <person name="Porcel B.M."/>
            <person name="Nowrousian M."/>
            <person name="Cuomo C.A."/>
            <person name="Sun S."/>
            <person name="Heitman J."/>
            <person name="Coelho M.A."/>
        </authorList>
    </citation>
    <scope>NUCLEOTIDE SEQUENCE</scope>
    <source>
        <strain evidence="1">CBS 7841</strain>
    </source>
</reference>
<evidence type="ECO:0000313" key="2">
    <source>
        <dbReference type="Proteomes" id="UP000094043"/>
    </source>
</evidence>
<dbReference type="InterPro" id="IPR036249">
    <property type="entry name" value="Thioredoxin-like_sf"/>
</dbReference>
<dbReference type="PANTHER" id="PTHR13887:SF41">
    <property type="entry name" value="THIOREDOXIN SUPERFAMILY PROTEIN"/>
    <property type="match status" value="1"/>
</dbReference>
<protein>
    <submittedName>
        <fullName evidence="1">Uncharacterized protein</fullName>
    </submittedName>
</protein>
<proteinExistence type="predicted"/>
<dbReference type="AlphaFoldDB" id="A0A1E3ITL3"/>
<dbReference type="PANTHER" id="PTHR13887">
    <property type="entry name" value="GLUTATHIONE S-TRANSFERASE KAPPA"/>
    <property type="match status" value="1"/>
</dbReference>
<dbReference type="Proteomes" id="UP000094043">
    <property type="component" value="Chromosome 2"/>
</dbReference>
<dbReference type="InterPro" id="IPR001853">
    <property type="entry name" value="DSBA-like_thioredoxin_dom"/>
</dbReference>
<dbReference type="EMBL" id="CP143785">
    <property type="protein sequence ID" value="WVN87019.1"/>
    <property type="molecule type" value="Genomic_DNA"/>
</dbReference>
<accession>A0A1E3ITL3</accession>
<reference evidence="1" key="3">
    <citation type="submission" date="2024-01" db="EMBL/GenBank/DDBJ databases">
        <authorList>
            <person name="Coelho M.A."/>
            <person name="David-Palma M."/>
            <person name="Shea T."/>
            <person name="Sun S."/>
            <person name="Cuomo C.A."/>
            <person name="Heitman J."/>
        </authorList>
    </citation>
    <scope>NUCLEOTIDE SEQUENCE</scope>
    <source>
        <strain evidence="1">CBS 7841</strain>
    </source>
</reference>
<organism evidence="1 2">
    <name type="scientific">Cryptococcus depauperatus CBS 7841</name>
    <dbReference type="NCBI Taxonomy" id="1295531"/>
    <lineage>
        <taxon>Eukaryota</taxon>
        <taxon>Fungi</taxon>
        <taxon>Dikarya</taxon>
        <taxon>Basidiomycota</taxon>
        <taxon>Agaricomycotina</taxon>
        <taxon>Tremellomycetes</taxon>
        <taxon>Tremellales</taxon>
        <taxon>Cryptococcaceae</taxon>
        <taxon>Cryptococcus</taxon>
    </lineage>
</organism>
<name>A0A1E3ITL3_9TREE</name>
<sequence>MKIDITSDVTCAFCLIGLKQLLAAIETYKANNQDVDFNIRFLPYQLNPQLTESPISKLDFYKMKFGEEKTKRIVETLPAKYASVGCKCDSSGAISSTHLAHRLQTYTLCYHPSSQLPLALDVLMGYHSEGKHPSDKSWLSSLAVKHGIFENGAKAKEWLDGNECDVEVNKAYVTAKRLGVTGVPFFVFQDKYAASGAMGTKEFVNLLEEVQRRENILKEKPMSVLPTVDRETCILSQDKTCTC</sequence>
<keyword evidence="2" id="KW-1185">Reference proteome</keyword>
<dbReference type="VEuPathDB" id="FungiDB:L203_01450"/>
<gene>
    <name evidence="1" type="ORF">L203_102195</name>
</gene>
<dbReference type="Pfam" id="PF01323">
    <property type="entry name" value="DSBA"/>
    <property type="match status" value="1"/>
</dbReference>
<dbReference type="GeneID" id="91086407"/>
<dbReference type="OrthoDB" id="1930760at2759"/>
<dbReference type="Gene3D" id="3.40.30.10">
    <property type="entry name" value="Glutaredoxin"/>
    <property type="match status" value="1"/>
</dbReference>